<protein>
    <recommendedName>
        <fullName evidence="1">Lipin/Ned1/Smp2 (LNS2) domain-containing protein</fullName>
    </recommendedName>
</protein>
<dbReference type="GO" id="GO:0032869">
    <property type="term" value="P:cellular response to insulin stimulus"/>
    <property type="evidence" value="ECO:0007669"/>
    <property type="project" value="TreeGrafter"/>
</dbReference>
<dbReference type="GO" id="GO:0045944">
    <property type="term" value="P:positive regulation of transcription by RNA polymerase II"/>
    <property type="evidence" value="ECO:0007669"/>
    <property type="project" value="TreeGrafter"/>
</dbReference>
<dbReference type="GO" id="GO:0008195">
    <property type="term" value="F:phosphatidate phosphatase activity"/>
    <property type="evidence" value="ECO:0007669"/>
    <property type="project" value="TreeGrafter"/>
</dbReference>
<dbReference type="PANTHER" id="PTHR12181">
    <property type="entry name" value="LIPIN"/>
    <property type="match status" value="1"/>
</dbReference>
<dbReference type="PANTHER" id="PTHR12181:SF12">
    <property type="entry name" value="PHOSPHATIDATE PHOSPHATASE"/>
    <property type="match status" value="1"/>
</dbReference>
<dbReference type="InterPro" id="IPR013209">
    <property type="entry name" value="LNS2"/>
</dbReference>
<dbReference type="GO" id="GO:0003713">
    <property type="term" value="F:transcription coactivator activity"/>
    <property type="evidence" value="ECO:0007669"/>
    <property type="project" value="TreeGrafter"/>
</dbReference>
<dbReference type="GO" id="GO:0019432">
    <property type="term" value="P:triglyceride biosynthetic process"/>
    <property type="evidence" value="ECO:0007669"/>
    <property type="project" value="TreeGrafter"/>
</dbReference>
<dbReference type="GO" id="GO:0005634">
    <property type="term" value="C:nucleus"/>
    <property type="evidence" value="ECO:0007669"/>
    <property type="project" value="TreeGrafter"/>
</dbReference>
<sequence>MTIQELDENLDHYPTKENSAVAGYYHSDKYKLINNHFHNTRSPSSTEVIEKKPEEFKIPCLKDIKALFPNDINPFYAGYGNKGSVKVEGMIKEGEEYKGGHVIKGLAVCDTLGSNMSVLERS</sequence>
<feature type="domain" description="Lipin/Ned1/Smp2 (LNS2)" evidence="1">
    <location>
        <begin position="44"/>
        <end position="83"/>
    </location>
</feature>
<organism evidence="2">
    <name type="scientific">Timema monikensis</name>
    <dbReference type="NCBI Taxonomy" id="170555"/>
    <lineage>
        <taxon>Eukaryota</taxon>
        <taxon>Metazoa</taxon>
        <taxon>Ecdysozoa</taxon>
        <taxon>Arthropoda</taxon>
        <taxon>Hexapoda</taxon>
        <taxon>Insecta</taxon>
        <taxon>Pterygota</taxon>
        <taxon>Neoptera</taxon>
        <taxon>Polyneoptera</taxon>
        <taxon>Phasmatodea</taxon>
        <taxon>Timematodea</taxon>
        <taxon>Timematoidea</taxon>
        <taxon>Timematidae</taxon>
        <taxon>Timema</taxon>
    </lineage>
</organism>
<accession>A0A7R9EC18</accession>
<dbReference type="AlphaFoldDB" id="A0A7R9EC18"/>
<dbReference type="Pfam" id="PF08235">
    <property type="entry name" value="LNS2"/>
    <property type="match status" value="1"/>
</dbReference>
<evidence type="ECO:0000259" key="1">
    <source>
        <dbReference type="Pfam" id="PF08235"/>
    </source>
</evidence>
<dbReference type="InterPro" id="IPR026058">
    <property type="entry name" value="LIPIN"/>
</dbReference>
<name>A0A7R9EC18_9NEOP</name>
<gene>
    <name evidence="2" type="ORF">TMSB3V08_LOCUS7768</name>
</gene>
<dbReference type="GO" id="GO:0009062">
    <property type="term" value="P:fatty acid catabolic process"/>
    <property type="evidence" value="ECO:0007669"/>
    <property type="project" value="TreeGrafter"/>
</dbReference>
<dbReference type="EMBL" id="OB794763">
    <property type="protein sequence ID" value="CAD7431023.1"/>
    <property type="molecule type" value="Genomic_DNA"/>
</dbReference>
<proteinExistence type="predicted"/>
<evidence type="ECO:0000313" key="2">
    <source>
        <dbReference type="EMBL" id="CAD7431023.1"/>
    </source>
</evidence>
<reference evidence="2" key="1">
    <citation type="submission" date="2020-11" db="EMBL/GenBank/DDBJ databases">
        <authorList>
            <person name="Tran Van P."/>
        </authorList>
    </citation>
    <scope>NUCLEOTIDE SEQUENCE</scope>
</reference>